<dbReference type="VEuPathDB" id="TriTrypDB:TvY486_0016680"/>
<dbReference type="Proteomes" id="UP000009027">
    <property type="component" value="Unassembled WGS sequence"/>
</dbReference>
<reference evidence="2 3" key="1">
    <citation type="journal article" date="2012" name="Proc. Natl. Acad. Sci. U.S.A.">
        <title>Antigenic diversity is generated by distinct evolutionary mechanisms in African trypanosome species.</title>
        <authorList>
            <person name="Jackson A.P."/>
            <person name="Berry A."/>
            <person name="Aslett M."/>
            <person name="Allison H.C."/>
            <person name="Burton P."/>
            <person name="Vavrova-Anderson J."/>
            <person name="Brown R."/>
            <person name="Browne H."/>
            <person name="Corton N."/>
            <person name="Hauser H."/>
            <person name="Gamble J."/>
            <person name="Gilderthorp R."/>
            <person name="Marcello L."/>
            <person name="McQuillan J."/>
            <person name="Otto T.D."/>
            <person name="Quail M.A."/>
            <person name="Sanders M.J."/>
            <person name="van Tonder A."/>
            <person name="Ginger M.L."/>
            <person name="Field M.C."/>
            <person name="Barry J.D."/>
            <person name="Hertz-Fowler C."/>
            <person name="Berriman M."/>
        </authorList>
    </citation>
    <scope>NUCLEOTIDE SEQUENCE</scope>
    <source>
        <strain evidence="2 3">Y486</strain>
    </source>
</reference>
<sequence>MEAWQPRIVTRDSGTIGDAVNEREDIDRKMDAALAAYDKAVQLLPAERRDDANTTRAHALRRQLQVLRHAALRNELARQQCSTAAEVARGLAAQIDDFITVFGSYTTSSSNGGCIPSGASAQDGKTAQDAQCVAYNQDGKFADGTLDTLNTALKKFDSGWDKDDNDNTFFGGGGTQSCTLTDGPGSATAAKLPTTGVPWKGGLWTISADSGNGGAPQIKWNGGSTETTDTGNEPAKKKLAALKDAVKQCRTQAQEAEKLCAHTGDTAVTAAEEQQLCASKACAYKQHVAVISERLQAWANSVLKAVDTKRSTNSASSQRGNAQGARAPASEPQNAESDSTPTQEKNTAAQHDNKKTQAMSVAQGHTLALAHATNAATAAAFAHQLLAHTPRLNT</sequence>
<dbReference type="SUPFAM" id="SSF58087">
    <property type="entry name" value="Variant surface glycoprotein (N-terminal domain)"/>
    <property type="match status" value="1"/>
</dbReference>
<proteinExistence type="predicted"/>
<organism evidence="2 3">
    <name type="scientific">Trypanosoma vivax (strain Y486)</name>
    <dbReference type="NCBI Taxonomy" id="1055687"/>
    <lineage>
        <taxon>Eukaryota</taxon>
        <taxon>Discoba</taxon>
        <taxon>Euglenozoa</taxon>
        <taxon>Kinetoplastea</taxon>
        <taxon>Metakinetoplastina</taxon>
        <taxon>Trypanosomatida</taxon>
        <taxon>Trypanosomatidae</taxon>
        <taxon>Trypanosoma</taxon>
        <taxon>Duttonella</taxon>
    </lineage>
</organism>
<evidence type="ECO:0000313" key="3">
    <source>
        <dbReference type="Proteomes" id="UP000009027"/>
    </source>
</evidence>
<gene>
    <name evidence="2" type="ORF">TvY486_0016680</name>
</gene>
<dbReference type="EMBL" id="CAEX01002252">
    <property type="protein sequence ID" value="CCD18954.1"/>
    <property type="molecule type" value="Genomic_DNA"/>
</dbReference>
<evidence type="ECO:0008006" key="4">
    <source>
        <dbReference type="Google" id="ProtNLM"/>
    </source>
</evidence>
<feature type="compositionally biased region" description="Polar residues" evidence="1">
    <location>
        <begin position="311"/>
        <end position="321"/>
    </location>
</feature>
<evidence type="ECO:0000256" key="1">
    <source>
        <dbReference type="SAM" id="MobiDB-lite"/>
    </source>
</evidence>
<name>F9WN40_TRYVY</name>
<evidence type="ECO:0000313" key="2">
    <source>
        <dbReference type="EMBL" id="CCD18954.1"/>
    </source>
</evidence>
<dbReference type="AlphaFoldDB" id="F9WN40"/>
<keyword evidence="3" id="KW-1185">Reference proteome</keyword>
<accession>F9WN40</accession>
<protein>
    <recommendedName>
        <fullName evidence="4">Trypanosome variant surface glycoprotein A-type N-terminal domain-containing protein</fullName>
    </recommendedName>
</protein>
<feature type="compositionally biased region" description="Polar residues" evidence="1">
    <location>
        <begin position="331"/>
        <end position="360"/>
    </location>
</feature>
<dbReference type="Gene3D" id="3.90.150.10">
    <property type="entry name" value="Variant Surface Glycoprotein, subunit A domain 1"/>
    <property type="match status" value="1"/>
</dbReference>
<feature type="region of interest" description="Disordered" evidence="1">
    <location>
        <begin position="308"/>
        <end position="360"/>
    </location>
</feature>